<dbReference type="GO" id="GO:0005319">
    <property type="term" value="F:lipid transporter activity"/>
    <property type="evidence" value="ECO:0007669"/>
    <property type="project" value="TreeGrafter"/>
</dbReference>
<evidence type="ECO:0000259" key="5">
    <source>
        <dbReference type="PROSITE" id="PS50893"/>
    </source>
</evidence>
<proteinExistence type="predicted"/>
<dbReference type="GO" id="GO:0016020">
    <property type="term" value="C:membrane"/>
    <property type="evidence" value="ECO:0007669"/>
    <property type="project" value="InterPro"/>
</dbReference>
<reference evidence="8" key="1">
    <citation type="submission" date="2016-06" db="UniProtKB">
        <authorList>
            <consortium name="WormBaseParasite"/>
        </authorList>
    </citation>
    <scope>IDENTIFICATION</scope>
</reference>
<dbReference type="GO" id="GO:0016887">
    <property type="term" value="F:ATP hydrolysis activity"/>
    <property type="evidence" value="ECO:0007669"/>
    <property type="project" value="InterPro"/>
</dbReference>
<evidence type="ECO:0000256" key="3">
    <source>
        <dbReference type="ARBA" id="ARBA00022741"/>
    </source>
</evidence>
<keyword evidence="3" id="KW-0547">Nucleotide-binding</keyword>
<dbReference type="Pfam" id="PF00005">
    <property type="entry name" value="ABC_tran"/>
    <property type="match status" value="1"/>
</dbReference>
<dbReference type="InterPro" id="IPR003439">
    <property type="entry name" value="ABC_transporter-like_ATP-bd"/>
</dbReference>
<evidence type="ECO:0000256" key="2">
    <source>
        <dbReference type="ARBA" id="ARBA00022737"/>
    </source>
</evidence>
<feature type="domain" description="ABC transporter" evidence="5">
    <location>
        <begin position="1"/>
        <end position="240"/>
    </location>
</feature>
<dbReference type="EMBL" id="UYWY01020257">
    <property type="protein sequence ID" value="VDM41018.1"/>
    <property type="molecule type" value="Genomic_DNA"/>
</dbReference>
<dbReference type="Gene3D" id="3.40.50.300">
    <property type="entry name" value="P-loop containing nucleotide triphosphate hydrolases"/>
    <property type="match status" value="1"/>
</dbReference>
<reference evidence="6 7" key="2">
    <citation type="submission" date="2018-11" db="EMBL/GenBank/DDBJ databases">
        <authorList>
            <consortium name="Pathogen Informatics"/>
        </authorList>
    </citation>
    <scope>NUCLEOTIDE SEQUENCE [LARGE SCALE GENOMIC DNA]</scope>
</reference>
<dbReference type="GO" id="GO:0005524">
    <property type="term" value="F:ATP binding"/>
    <property type="evidence" value="ECO:0007669"/>
    <property type="project" value="UniProtKB-KW"/>
</dbReference>
<dbReference type="CDD" id="cd03263">
    <property type="entry name" value="ABC_subfamily_A"/>
    <property type="match status" value="1"/>
</dbReference>
<dbReference type="Proteomes" id="UP000050794">
    <property type="component" value="Unassembled WGS sequence"/>
</dbReference>
<keyword evidence="4" id="KW-0067">ATP-binding</keyword>
<gene>
    <name evidence="6" type="ORF">TCNE_LOCUS9697</name>
</gene>
<dbReference type="WBParaSite" id="TCNE_0000969701-mRNA-1">
    <property type="protein sequence ID" value="TCNE_0000969701-mRNA-1"/>
    <property type="gene ID" value="TCNE_0000969701"/>
</dbReference>
<dbReference type="AlphaFoldDB" id="A0A183UMH7"/>
<evidence type="ECO:0000256" key="4">
    <source>
        <dbReference type="ARBA" id="ARBA00022840"/>
    </source>
</evidence>
<organism evidence="7 8">
    <name type="scientific">Toxocara canis</name>
    <name type="common">Canine roundworm</name>
    <dbReference type="NCBI Taxonomy" id="6265"/>
    <lineage>
        <taxon>Eukaryota</taxon>
        <taxon>Metazoa</taxon>
        <taxon>Ecdysozoa</taxon>
        <taxon>Nematoda</taxon>
        <taxon>Chromadorea</taxon>
        <taxon>Rhabditida</taxon>
        <taxon>Spirurina</taxon>
        <taxon>Ascaridomorpha</taxon>
        <taxon>Ascaridoidea</taxon>
        <taxon>Toxocaridae</taxon>
        <taxon>Toxocara</taxon>
    </lineage>
</organism>
<protein>
    <submittedName>
        <fullName evidence="8">ABC transporter domain-containing protein</fullName>
    </submittedName>
</protein>
<dbReference type="PROSITE" id="PS50893">
    <property type="entry name" value="ABC_TRANSPORTER_2"/>
    <property type="match status" value="1"/>
</dbReference>
<evidence type="ECO:0000313" key="8">
    <source>
        <dbReference type="WBParaSite" id="TCNE_0000969701-mRNA-1"/>
    </source>
</evidence>
<name>A0A183UMH7_TOXCA</name>
<evidence type="ECO:0000256" key="1">
    <source>
        <dbReference type="ARBA" id="ARBA00022448"/>
    </source>
</evidence>
<keyword evidence="7" id="KW-1185">Reference proteome</keyword>
<dbReference type="InterPro" id="IPR003593">
    <property type="entry name" value="AAA+_ATPase"/>
</dbReference>
<dbReference type="SUPFAM" id="SSF52540">
    <property type="entry name" value="P-loop containing nucleoside triphosphate hydrolases"/>
    <property type="match status" value="1"/>
</dbReference>
<dbReference type="PANTHER" id="PTHR19229:SF36">
    <property type="entry name" value="ATP-BINDING CASSETTE SUB-FAMILY A MEMBER 2"/>
    <property type="match status" value="1"/>
</dbReference>
<keyword evidence="1" id="KW-0813">Transport</keyword>
<evidence type="ECO:0000313" key="7">
    <source>
        <dbReference type="Proteomes" id="UP000050794"/>
    </source>
</evidence>
<keyword evidence="2" id="KW-0677">Repeat</keyword>
<dbReference type="InterPro" id="IPR027417">
    <property type="entry name" value="P-loop_NTPase"/>
</dbReference>
<sequence>MTMFKLIILNIDLLLNLLNVRFYESQITAFLGHNGAGKTTTVFILCFVLSVLTGLYKPTSGTAYVYGMDIRTHIAAIRDCLGMCPQHNVFFDKIYRLTVAEQLKFYGGLKGNIEDKELNTEVDSMFADTGLNSKRDQLASDLSGGMKRELCIGIALIGESKLVILDEPTAGIDAHSRLSIWHVLLKHKQGRTMILSTHHMDEADVLADRIAIIGEGSLRTAGSSLFLRKRFGDGIHLNVLKNRGVGKSVNNTIETFISERSNERSELLENMGDELVFRLSIDMDAEDLKRFVMHHLIGVSMRC</sequence>
<dbReference type="GO" id="GO:0140359">
    <property type="term" value="F:ABC-type transporter activity"/>
    <property type="evidence" value="ECO:0007669"/>
    <property type="project" value="InterPro"/>
</dbReference>
<accession>A0A183UMH7</accession>
<dbReference type="InterPro" id="IPR026082">
    <property type="entry name" value="ABCA"/>
</dbReference>
<evidence type="ECO:0000313" key="6">
    <source>
        <dbReference type="EMBL" id="VDM41018.1"/>
    </source>
</evidence>
<dbReference type="SMART" id="SM00382">
    <property type="entry name" value="AAA"/>
    <property type="match status" value="1"/>
</dbReference>
<dbReference type="PANTHER" id="PTHR19229">
    <property type="entry name" value="ATP-BINDING CASSETTE TRANSPORTER SUBFAMILY A ABCA"/>
    <property type="match status" value="1"/>
</dbReference>